<dbReference type="EMBL" id="KZ824542">
    <property type="protein sequence ID" value="RAK91163.1"/>
    <property type="molecule type" value="Genomic_DNA"/>
</dbReference>
<accession>A0ACD1IM21</accession>
<organism evidence="1 2">
    <name type="scientific">Aspergillus costaricaensis CBS 115574</name>
    <dbReference type="NCBI Taxonomy" id="1448317"/>
    <lineage>
        <taxon>Eukaryota</taxon>
        <taxon>Fungi</taxon>
        <taxon>Dikarya</taxon>
        <taxon>Ascomycota</taxon>
        <taxon>Pezizomycotina</taxon>
        <taxon>Eurotiomycetes</taxon>
        <taxon>Eurotiomycetidae</taxon>
        <taxon>Eurotiales</taxon>
        <taxon>Aspergillaceae</taxon>
        <taxon>Aspergillus</taxon>
        <taxon>Aspergillus subgen. Circumdati</taxon>
    </lineage>
</organism>
<dbReference type="Proteomes" id="UP000249748">
    <property type="component" value="Unassembled WGS sequence"/>
</dbReference>
<protein>
    <submittedName>
        <fullName evidence="1">Uncharacterized protein</fullName>
    </submittedName>
</protein>
<proteinExistence type="predicted"/>
<keyword evidence="2" id="KW-1185">Reference proteome</keyword>
<sequence length="93" mass="10237">MSLLTWANNLISIIYSSLNSNAMNVLQLKKKQTAPRFVQKTADGLVSARIGYLLFGHTEAKLILICATLLLLFLLSLCSSASSKLPPITNYYC</sequence>
<gene>
    <name evidence="1" type="ORF">BO79DRAFT_208037</name>
</gene>
<name>A0ACD1IM21_9EURO</name>
<evidence type="ECO:0000313" key="1">
    <source>
        <dbReference type="EMBL" id="RAK91163.1"/>
    </source>
</evidence>
<reference evidence="1" key="1">
    <citation type="submission" date="2018-02" db="EMBL/GenBank/DDBJ databases">
        <title>The genomes of Aspergillus section Nigri reveals drivers in fungal speciation.</title>
        <authorList>
            <consortium name="DOE Joint Genome Institute"/>
            <person name="Vesth T.C."/>
            <person name="Nybo J."/>
            <person name="Theobald S."/>
            <person name="Brandl J."/>
            <person name="Frisvad J.C."/>
            <person name="Nielsen K.F."/>
            <person name="Lyhne E.K."/>
            <person name="Kogle M.E."/>
            <person name="Kuo A."/>
            <person name="Riley R."/>
            <person name="Clum A."/>
            <person name="Nolan M."/>
            <person name="Lipzen A."/>
            <person name="Salamov A."/>
            <person name="Henrissat B."/>
            <person name="Wiebenga A."/>
            <person name="De vries R.P."/>
            <person name="Grigoriev I.V."/>
            <person name="Mortensen U.H."/>
            <person name="Andersen M.R."/>
            <person name="Baker S.E."/>
        </authorList>
    </citation>
    <scope>NUCLEOTIDE SEQUENCE</scope>
    <source>
        <strain evidence="1">CBS 115574</strain>
    </source>
</reference>
<evidence type="ECO:0000313" key="2">
    <source>
        <dbReference type="Proteomes" id="UP000249748"/>
    </source>
</evidence>